<evidence type="ECO:0000256" key="1">
    <source>
        <dbReference type="ARBA" id="ARBA00009500"/>
    </source>
</evidence>
<evidence type="ECO:0000256" key="2">
    <source>
        <dbReference type="ARBA" id="ARBA00022729"/>
    </source>
</evidence>
<dbReference type="OrthoDB" id="10063692at2759"/>
<dbReference type="Gene3D" id="3.30.497.10">
    <property type="entry name" value="Antithrombin, subunit I, domain 2"/>
    <property type="match status" value="2"/>
</dbReference>
<protein>
    <submittedName>
        <fullName evidence="6">ZPI inhibitor</fullName>
    </submittedName>
</protein>
<feature type="non-terminal residue" evidence="6">
    <location>
        <position position="409"/>
    </location>
</feature>
<keyword evidence="3" id="KW-0325">Glycoprotein</keyword>
<dbReference type="EMBL" id="VWZO01020268">
    <property type="protein sequence ID" value="NXH21804.1"/>
    <property type="molecule type" value="Genomic_DNA"/>
</dbReference>
<reference evidence="6 7" key="1">
    <citation type="submission" date="2019-09" db="EMBL/GenBank/DDBJ databases">
        <title>Bird 10,000 Genomes (B10K) Project - Family phase.</title>
        <authorList>
            <person name="Zhang G."/>
        </authorList>
    </citation>
    <scope>NUCLEOTIDE SEQUENCE [LARGE SCALE GENOMIC DNA]</scope>
    <source>
        <strain evidence="6">B10K-DU-001-16</strain>
        <tissue evidence="6">Muscle</tissue>
    </source>
</reference>
<comment type="caution">
    <text evidence="6">The sequence shown here is derived from an EMBL/GenBank/DDBJ whole genome shotgun (WGS) entry which is preliminary data.</text>
</comment>
<keyword evidence="2" id="KW-0732">Signal</keyword>
<dbReference type="PANTHER" id="PTHR11461">
    <property type="entry name" value="SERINE PROTEASE INHIBITOR, SERPIN"/>
    <property type="match status" value="1"/>
</dbReference>
<dbReference type="InterPro" id="IPR000215">
    <property type="entry name" value="Serpin_fam"/>
</dbReference>
<dbReference type="InterPro" id="IPR042178">
    <property type="entry name" value="Serpin_sf_1"/>
</dbReference>
<organism evidence="6 7">
    <name type="scientific">Bucco capensis</name>
    <name type="common">collared puffbird</name>
    <dbReference type="NCBI Taxonomy" id="135168"/>
    <lineage>
        <taxon>Eukaryota</taxon>
        <taxon>Metazoa</taxon>
        <taxon>Chordata</taxon>
        <taxon>Craniata</taxon>
        <taxon>Vertebrata</taxon>
        <taxon>Euteleostomi</taxon>
        <taxon>Archelosauria</taxon>
        <taxon>Archosauria</taxon>
        <taxon>Dinosauria</taxon>
        <taxon>Saurischia</taxon>
        <taxon>Theropoda</taxon>
        <taxon>Coelurosauria</taxon>
        <taxon>Aves</taxon>
        <taxon>Neognathae</taxon>
        <taxon>Neoaves</taxon>
        <taxon>Telluraves</taxon>
        <taxon>Coraciimorphae</taxon>
        <taxon>Piciformes</taxon>
        <taxon>Bucconidae</taxon>
        <taxon>Bucco</taxon>
    </lineage>
</organism>
<dbReference type="InterPro" id="IPR023795">
    <property type="entry name" value="Serpin_CS"/>
</dbReference>
<dbReference type="InterPro" id="IPR042185">
    <property type="entry name" value="Serpin_sf_2"/>
</dbReference>
<evidence type="ECO:0000313" key="6">
    <source>
        <dbReference type="EMBL" id="NXH21804.1"/>
    </source>
</evidence>
<evidence type="ECO:0000313" key="7">
    <source>
        <dbReference type="Proteomes" id="UP000534107"/>
    </source>
</evidence>
<dbReference type="AlphaFoldDB" id="A0A7K9IA36"/>
<evidence type="ECO:0000259" key="5">
    <source>
        <dbReference type="SMART" id="SM00093"/>
    </source>
</evidence>
<evidence type="ECO:0000256" key="4">
    <source>
        <dbReference type="RuleBase" id="RU000411"/>
    </source>
</evidence>
<gene>
    <name evidence="6" type="primary">Serpina10</name>
    <name evidence="6" type="ORF">BUCCAP_R03060</name>
</gene>
<dbReference type="PANTHER" id="PTHR11461:SF191">
    <property type="entry name" value="PROTEIN Z-DEPENDENT PROTEASE INHIBITOR"/>
    <property type="match status" value="1"/>
</dbReference>
<sequence>MKTAIYLLLLSEICVEIIKGGIKPRIPRKEKESNLLENNKNASISEEWHNHNNISKPFEDQGLEELTLYNFTEKTANFGFNLYRKIAMTHDNNVIISPLSVSALMTTYMLAAKGETYRQIVKGLNLYALKDRVDHHHLPALFKQLKDNITMNEELLLVQVDLQNFTQAKFVINQDIKKRTKGKISELFEELGQHNKLLLVDYIIFKGKWVYPFNPKFTKMETFHINKYRSVQVPMMFKSDKVNSTFDENLRCTVIKLPYKGKAHMLVVIPEKEGDYISLEDHLTMELVESWLGNMKPRKMDISFPKFKLEQKYKMKKLLHALGIKHLFTHTADLSHLTDQQYVAVSQIVQKAVIEVDEEGTEATSASGSEITAFTAPPAIKLDRPFLFMIFEDTFKTLLFIGRVIDPTE</sequence>
<dbReference type="PROSITE" id="PS00284">
    <property type="entry name" value="SERPIN"/>
    <property type="match status" value="1"/>
</dbReference>
<keyword evidence="7" id="KW-1185">Reference proteome</keyword>
<dbReference type="InterPro" id="IPR023796">
    <property type="entry name" value="Serpin_dom"/>
</dbReference>
<feature type="domain" description="Serpin" evidence="5">
    <location>
        <begin position="80"/>
        <end position="407"/>
    </location>
</feature>
<dbReference type="SUPFAM" id="SSF56574">
    <property type="entry name" value="Serpins"/>
    <property type="match status" value="1"/>
</dbReference>
<dbReference type="Pfam" id="PF00079">
    <property type="entry name" value="Serpin"/>
    <property type="match status" value="2"/>
</dbReference>
<dbReference type="GO" id="GO:0005615">
    <property type="term" value="C:extracellular space"/>
    <property type="evidence" value="ECO:0007669"/>
    <property type="project" value="InterPro"/>
</dbReference>
<evidence type="ECO:0000256" key="3">
    <source>
        <dbReference type="ARBA" id="ARBA00023180"/>
    </source>
</evidence>
<dbReference type="InterPro" id="IPR036186">
    <property type="entry name" value="Serpin_sf"/>
</dbReference>
<dbReference type="Proteomes" id="UP000534107">
    <property type="component" value="Unassembled WGS sequence"/>
</dbReference>
<comment type="similarity">
    <text evidence="1 4">Belongs to the serpin family.</text>
</comment>
<dbReference type="FunFam" id="2.30.39.10:FF:000003">
    <property type="entry name" value="alpha-1-antitrypsin isoform X1"/>
    <property type="match status" value="1"/>
</dbReference>
<name>A0A7K9IA36_9PICI</name>
<feature type="non-terminal residue" evidence="6">
    <location>
        <position position="1"/>
    </location>
</feature>
<accession>A0A7K9IA36</accession>
<dbReference type="SMART" id="SM00093">
    <property type="entry name" value="SERPIN"/>
    <property type="match status" value="1"/>
</dbReference>
<dbReference type="GO" id="GO:0004867">
    <property type="term" value="F:serine-type endopeptidase inhibitor activity"/>
    <property type="evidence" value="ECO:0007669"/>
    <property type="project" value="InterPro"/>
</dbReference>
<dbReference type="Gene3D" id="2.30.39.10">
    <property type="entry name" value="Alpha-1-antitrypsin, domain 1"/>
    <property type="match status" value="1"/>
</dbReference>
<proteinExistence type="inferred from homology"/>